<reference evidence="4" key="1">
    <citation type="submission" date="2017-08" db="EMBL/GenBank/DDBJ databases">
        <title>A dynamic microbial community with high functional redundancy inhabits the cold, oxic subseafloor aquifer.</title>
        <authorList>
            <person name="Tully B.J."/>
            <person name="Wheat C.G."/>
            <person name="Glazer B.T."/>
            <person name="Huber J.A."/>
        </authorList>
    </citation>
    <scope>NUCLEOTIDE SEQUENCE [LARGE SCALE GENOMIC DNA]</scope>
</reference>
<name>A0A2A4MHV5_9GAMM</name>
<evidence type="ECO:0000313" key="3">
    <source>
        <dbReference type="EMBL" id="PCH59196.1"/>
    </source>
</evidence>
<dbReference type="Proteomes" id="UP000218172">
    <property type="component" value="Unassembled WGS sequence"/>
</dbReference>
<comment type="caution">
    <text evidence="3">The sequence shown here is derived from an EMBL/GenBank/DDBJ whole genome shotgun (WGS) entry which is preliminary data.</text>
</comment>
<dbReference type="PANTHER" id="PTHR38687:SF1">
    <property type="entry name" value="CELL DIVISION PROTEIN DEDD"/>
    <property type="match status" value="1"/>
</dbReference>
<dbReference type="SUPFAM" id="SSF110997">
    <property type="entry name" value="Sporulation related repeat"/>
    <property type="match status" value="1"/>
</dbReference>
<dbReference type="GO" id="GO:0032153">
    <property type="term" value="C:cell division site"/>
    <property type="evidence" value="ECO:0007669"/>
    <property type="project" value="TreeGrafter"/>
</dbReference>
<accession>A0A2A4MHV5</accession>
<evidence type="ECO:0000313" key="4">
    <source>
        <dbReference type="Proteomes" id="UP000218172"/>
    </source>
</evidence>
<dbReference type="AlphaFoldDB" id="A0A2A4MHV5"/>
<evidence type="ECO:0000259" key="2">
    <source>
        <dbReference type="PROSITE" id="PS51724"/>
    </source>
</evidence>
<dbReference type="PANTHER" id="PTHR38687">
    <property type="entry name" value="CELL DIVISION PROTEIN DEDD-RELATED"/>
    <property type="match status" value="1"/>
</dbReference>
<keyword evidence="1" id="KW-1133">Transmembrane helix</keyword>
<dbReference type="Gene3D" id="3.30.70.1070">
    <property type="entry name" value="Sporulation related repeat"/>
    <property type="match status" value="1"/>
</dbReference>
<protein>
    <recommendedName>
        <fullName evidence="2">SPOR domain-containing protein</fullName>
    </recommendedName>
</protein>
<evidence type="ECO:0000256" key="1">
    <source>
        <dbReference type="SAM" id="Phobius"/>
    </source>
</evidence>
<feature type="transmembrane region" description="Helical" evidence="1">
    <location>
        <begin position="9"/>
        <end position="27"/>
    </location>
</feature>
<feature type="domain" description="SPOR" evidence="2">
    <location>
        <begin position="126"/>
        <end position="208"/>
    </location>
</feature>
<dbReference type="InterPro" id="IPR036680">
    <property type="entry name" value="SPOR-like_sf"/>
</dbReference>
<dbReference type="GO" id="GO:0030428">
    <property type="term" value="C:cell septum"/>
    <property type="evidence" value="ECO:0007669"/>
    <property type="project" value="TreeGrafter"/>
</dbReference>
<organism evidence="3 4">
    <name type="scientific">SAR86 cluster bacterium</name>
    <dbReference type="NCBI Taxonomy" id="2030880"/>
    <lineage>
        <taxon>Bacteria</taxon>
        <taxon>Pseudomonadati</taxon>
        <taxon>Pseudomonadota</taxon>
        <taxon>Gammaproteobacteria</taxon>
        <taxon>SAR86 cluster</taxon>
    </lineage>
</organism>
<dbReference type="Pfam" id="PF05036">
    <property type="entry name" value="SPOR"/>
    <property type="match status" value="1"/>
</dbReference>
<dbReference type="GO" id="GO:0042834">
    <property type="term" value="F:peptidoglycan binding"/>
    <property type="evidence" value="ECO:0007669"/>
    <property type="project" value="InterPro"/>
</dbReference>
<dbReference type="InterPro" id="IPR052521">
    <property type="entry name" value="Cell_div_SPOR-domain"/>
</dbReference>
<dbReference type="EMBL" id="NVQR01000129">
    <property type="protein sequence ID" value="PCH59196.1"/>
    <property type="molecule type" value="Genomic_DNA"/>
</dbReference>
<dbReference type="InterPro" id="IPR007730">
    <property type="entry name" value="SPOR-like_dom"/>
</dbReference>
<sequence>MNQSTKQRIVGTVVLIAVGLIVLPMVFDGQGSYQRPIESRIPNPPVITLLAQPQPQRPTIVADSDAILIEATRVSPTVTTVVAASTDDAEIEPNAEPAQVDSSEQSGVQIANSTPVFSRITSLDEKGLPQAWSVRLGAYSDTDNANKLVEQLKAAGFKAYIREIVSGQGMLTGVFVGPWVERSKVDQYQQQLQQQFPPAGIVVPFEIEQLN</sequence>
<dbReference type="GO" id="GO:0032506">
    <property type="term" value="P:cytokinetic process"/>
    <property type="evidence" value="ECO:0007669"/>
    <property type="project" value="TreeGrafter"/>
</dbReference>
<dbReference type="PROSITE" id="PS51724">
    <property type="entry name" value="SPOR"/>
    <property type="match status" value="1"/>
</dbReference>
<gene>
    <name evidence="3" type="ORF">COC19_07415</name>
</gene>
<keyword evidence="1" id="KW-0472">Membrane</keyword>
<keyword evidence="1" id="KW-0812">Transmembrane</keyword>
<proteinExistence type="predicted"/>